<protein>
    <submittedName>
        <fullName evidence="6">Class I adenylate-forming enzyme family protein</fullName>
    </submittedName>
</protein>
<dbReference type="PANTHER" id="PTHR43201:SF5">
    <property type="entry name" value="MEDIUM-CHAIN ACYL-COA LIGASE ACSF2, MITOCHONDRIAL"/>
    <property type="match status" value="1"/>
</dbReference>
<evidence type="ECO:0000256" key="3">
    <source>
        <dbReference type="SAM" id="MobiDB-lite"/>
    </source>
</evidence>
<evidence type="ECO:0000256" key="1">
    <source>
        <dbReference type="ARBA" id="ARBA00006432"/>
    </source>
</evidence>
<dbReference type="InterPro" id="IPR042099">
    <property type="entry name" value="ANL_N_sf"/>
</dbReference>
<comment type="similarity">
    <text evidence="1">Belongs to the ATP-dependent AMP-binding enzyme family.</text>
</comment>
<gene>
    <name evidence="6" type="ORF">ACFQ5G_53770</name>
</gene>
<dbReference type="Gene3D" id="3.30.300.30">
    <property type="match status" value="1"/>
</dbReference>
<dbReference type="Pfam" id="PF00501">
    <property type="entry name" value="AMP-binding"/>
    <property type="match status" value="1"/>
</dbReference>
<feature type="region of interest" description="Disordered" evidence="3">
    <location>
        <begin position="509"/>
        <end position="529"/>
    </location>
</feature>
<dbReference type="Pfam" id="PF13193">
    <property type="entry name" value="AMP-binding_C"/>
    <property type="match status" value="1"/>
</dbReference>
<name>A0ABW4ATN8_9ACTN</name>
<feature type="domain" description="AMP-dependent synthetase/ligase" evidence="4">
    <location>
        <begin position="30"/>
        <end position="379"/>
    </location>
</feature>
<evidence type="ECO:0000259" key="5">
    <source>
        <dbReference type="Pfam" id="PF13193"/>
    </source>
</evidence>
<sequence length="529" mass="56716">MSLTVTLPPAWSAVPRSTLTDFADRVFTAGGDTPALLFDDGATFTFNQLRDGVERLAGALRSRIGAGDRVLLAIGNRAEYLIAYFAVIANRAVVVNAGPDLGPADAEHLVGQSSCRMALAEGRAVDVLRGLGPGSPLREVVALDRPEPDGFANWVGGTEPMPLSEAAGQQADLVDIGFTSGTTGMPKALGGTHLEPLRYADVQLRVSGLTADDRPFVPLQFYYGDGLYLALAAWQLGASIAVMRRFSVSRFWTAARAVGATRLYTIGSIPNLLLTAAPSPAERAHTIRSASAVGVPAAQHRELQERFGFPWLEVYGSSESGPALCMPPDLAERYVGTGAIGVPLPDVRARIVAADGTVVDGPGEGELELAGNVLFTGYLGDQAATDEMLHDGWLRMGDLVRRDEDGMYYFLGRAKEVIRRGGQNVAPAEVEAVLRRHPVVVDAAVVPVPDQLWGEEILAYVQVKSITGQTPADLAEFCAHHLAAFKVPRYVRLRDTAFPRTPSHRIVKRDLAPGGRHRSVGAWDRQATR</sequence>
<keyword evidence="2" id="KW-0436">Ligase</keyword>
<dbReference type="InterPro" id="IPR045851">
    <property type="entry name" value="AMP-bd_C_sf"/>
</dbReference>
<accession>A0ABW4ATN8</accession>
<dbReference type="SUPFAM" id="SSF56801">
    <property type="entry name" value="Acetyl-CoA synthetase-like"/>
    <property type="match status" value="1"/>
</dbReference>
<evidence type="ECO:0000313" key="7">
    <source>
        <dbReference type="Proteomes" id="UP001597183"/>
    </source>
</evidence>
<dbReference type="Gene3D" id="3.40.50.12780">
    <property type="entry name" value="N-terminal domain of ligase-like"/>
    <property type="match status" value="1"/>
</dbReference>
<dbReference type="InterPro" id="IPR000873">
    <property type="entry name" value="AMP-dep_synth/lig_dom"/>
</dbReference>
<dbReference type="PROSITE" id="PS00455">
    <property type="entry name" value="AMP_BINDING"/>
    <property type="match status" value="1"/>
</dbReference>
<proteinExistence type="inferred from homology"/>
<dbReference type="InterPro" id="IPR025110">
    <property type="entry name" value="AMP-bd_C"/>
</dbReference>
<organism evidence="6 7">
    <name type="scientific">Actinoplanes sichuanensis</name>
    <dbReference type="NCBI Taxonomy" id="512349"/>
    <lineage>
        <taxon>Bacteria</taxon>
        <taxon>Bacillati</taxon>
        <taxon>Actinomycetota</taxon>
        <taxon>Actinomycetes</taxon>
        <taxon>Micromonosporales</taxon>
        <taxon>Micromonosporaceae</taxon>
        <taxon>Actinoplanes</taxon>
    </lineage>
</organism>
<comment type="caution">
    <text evidence="6">The sequence shown here is derived from an EMBL/GenBank/DDBJ whole genome shotgun (WGS) entry which is preliminary data.</text>
</comment>
<dbReference type="EMBL" id="JBHTMK010000079">
    <property type="protein sequence ID" value="MFD1374257.1"/>
    <property type="molecule type" value="Genomic_DNA"/>
</dbReference>
<feature type="domain" description="AMP-binding enzyme C-terminal" evidence="5">
    <location>
        <begin position="429"/>
        <end position="504"/>
    </location>
</feature>
<evidence type="ECO:0000256" key="2">
    <source>
        <dbReference type="ARBA" id="ARBA00022598"/>
    </source>
</evidence>
<reference evidence="7" key="1">
    <citation type="journal article" date="2019" name="Int. J. Syst. Evol. Microbiol.">
        <title>The Global Catalogue of Microorganisms (GCM) 10K type strain sequencing project: providing services to taxonomists for standard genome sequencing and annotation.</title>
        <authorList>
            <consortium name="The Broad Institute Genomics Platform"/>
            <consortium name="The Broad Institute Genome Sequencing Center for Infectious Disease"/>
            <person name="Wu L."/>
            <person name="Ma J."/>
        </authorList>
    </citation>
    <scope>NUCLEOTIDE SEQUENCE [LARGE SCALE GENOMIC DNA]</scope>
    <source>
        <strain evidence="7">CCM 7526</strain>
    </source>
</reference>
<dbReference type="PANTHER" id="PTHR43201">
    <property type="entry name" value="ACYL-COA SYNTHETASE"/>
    <property type="match status" value="1"/>
</dbReference>
<evidence type="ECO:0000313" key="6">
    <source>
        <dbReference type="EMBL" id="MFD1374257.1"/>
    </source>
</evidence>
<dbReference type="InterPro" id="IPR020845">
    <property type="entry name" value="AMP-binding_CS"/>
</dbReference>
<dbReference type="Proteomes" id="UP001597183">
    <property type="component" value="Unassembled WGS sequence"/>
</dbReference>
<dbReference type="RefSeq" id="WP_317794146.1">
    <property type="nucleotide sequence ID" value="NZ_AP028461.1"/>
</dbReference>
<keyword evidence="7" id="KW-1185">Reference proteome</keyword>
<evidence type="ECO:0000259" key="4">
    <source>
        <dbReference type="Pfam" id="PF00501"/>
    </source>
</evidence>